<dbReference type="Pfam" id="PF08241">
    <property type="entry name" value="Methyltransf_11"/>
    <property type="match status" value="1"/>
</dbReference>
<keyword evidence="2" id="KW-0808">Transferase</keyword>
<reference evidence="2 3" key="1">
    <citation type="submission" date="2020-03" db="EMBL/GenBank/DDBJ databases">
        <title>Sphingomonas sp. nov., isolated from fish.</title>
        <authorList>
            <person name="Hyun D.-W."/>
            <person name="Bae J.-W."/>
        </authorList>
    </citation>
    <scope>NUCLEOTIDE SEQUENCE [LARGE SCALE GENOMIC DNA]</scope>
    <source>
        <strain evidence="2 3">HDW15C</strain>
    </source>
</reference>
<dbReference type="KEGG" id="ssin:G7078_02415"/>
<dbReference type="CDD" id="cd02440">
    <property type="entry name" value="AdoMet_MTases"/>
    <property type="match status" value="1"/>
</dbReference>
<evidence type="ECO:0000313" key="2">
    <source>
        <dbReference type="EMBL" id="QIL01751.1"/>
    </source>
</evidence>
<dbReference type="Gene3D" id="3.40.50.150">
    <property type="entry name" value="Vaccinia Virus protein VP39"/>
    <property type="match status" value="1"/>
</dbReference>
<dbReference type="SUPFAM" id="SSF53335">
    <property type="entry name" value="S-adenosyl-L-methionine-dependent methyltransferases"/>
    <property type="match status" value="1"/>
</dbReference>
<protein>
    <submittedName>
        <fullName evidence="2">Class I SAM-dependent methyltransferase</fullName>
    </submittedName>
</protein>
<proteinExistence type="predicted"/>
<dbReference type="GO" id="GO:0008757">
    <property type="term" value="F:S-adenosylmethionine-dependent methyltransferase activity"/>
    <property type="evidence" value="ECO:0007669"/>
    <property type="project" value="InterPro"/>
</dbReference>
<dbReference type="InterPro" id="IPR029063">
    <property type="entry name" value="SAM-dependent_MTases_sf"/>
</dbReference>
<dbReference type="RefSeq" id="WP_166092624.1">
    <property type="nucleotide sequence ID" value="NZ_CP049871.1"/>
</dbReference>
<dbReference type="AlphaFoldDB" id="A0A6G7ZL98"/>
<name>A0A6G7ZL98_9SPHN</name>
<accession>A0A6G7ZL98</accession>
<keyword evidence="3" id="KW-1185">Reference proteome</keyword>
<evidence type="ECO:0000259" key="1">
    <source>
        <dbReference type="Pfam" id="PF08241"/>
    </source>
</evidence>
<dbReference type="InterPro" id="IPR013216">
    <property type="entry name" value="Methyltransf_11"/>
</dbReference>
<dbReference type="InterPro" id="IPR050508">
    <property type="entry name" value="Methyltransf_Superfamily"/>
</dbReference>
<dbReference type="EMBL" id="CP049871">
    <property type="protein sequence ID" value="QIL01751.1"/>
    <property type="molecule type" value="Genomic_DNA"/>
</dbReference>
<dbReference type="GO" id="GO:0032259">
    <property type="term" value="P:methylation"/>
    <property type="evidence" value="ECO:0007669"/>
    <property type="project" value="UniProtKB-KW"/>
</dbReference>
<sequence length="279" mass="31623">MGTIGEKIGFVDEPATHPDVARNIAVHDQIARRYDSLHGEIFNDVEQARIRSVLAAAMAKTTSAEGPLRALDFGCGSGNLTEHLHALGAEVVAADVSRGFLDLIDERYRDQTVETFHLNGRDLGGLPDGAFDLVATYSVLHHIPDYLAACVELARVTKPGGVVVIDHEPSPQSWFHDPVYDEFWHLARRRDWRKYLNPLNYFRGARRRLSRQDWDEGDIHVTAEDHVEWDEVGRVMAAAGMETVLAEDYLLNHAIYPRALYERYRDRCSDMRVTIFRKA</sequence>
<dbReference type="PANTHER" id="PTHR42912">
    <property type="entry name" value="METHYLTRANSFERASE"/>
    <property type="match status" value="1"/>
</dbReference>
<keyword evidence="2" id="KW-0489">Methyltransferase</keyword>
<dbReference type="Proteomes" id="UP000502502">
    <property type="component" value="Chromosome"/>
</dbReference>
<feature type="domain" description="Methyltransferase type 11" evidence="1">
    <location>
        <begin position="71"/>
        <end position="165"/>
    </location>
</feature>
<organism evidence="2 3">
    <name type="scientific">Sphingomonas sinipercae</name>
    <dbReference type="NCBI Taxonomy" id="2714944"/>
    <lineage>
        <taxon>Bacteria</taxon>
        <taxon>Pseudomonadati</taxon>
        <taxon>Pseudomonadota</taxon>
        <taxon>Alphaproteobacteria</taxon>
        <taxon>Sphingomonadales</taxon>
        <taxon>Sphingomonadaceae</taxon>
        <taxon>Sphingomonas</taxon>
    </lineage>
</organism>
<gene>
    <name evidence="2" type="ORF">G7078_02415</name>
</gene>
<evidence type="ECO:0000313" key="3">
    <source>
        <dbReference type="Proteomes" id="UP000502502"/>
    </source>
</evidence>